<feature type="binding site" evidence="7">
    <location>
        <position position="14"/>
    </location>
    <ligand>
        <name>tRNA</name>
        <dbReference type="ChEBI" id="CHEBI:17843"/>
    </ligand>
</feature>
<evidence type="ECO:0000256" key="4">
    <source>
        <dbReference type="ARBA" id="ARBA00022884"/>
    </source>
</evidence>
<comment type="caution">
    <text evidence="10">The sequence shown here is derived from an EMBL/GenBank/DDBJ whole genome shotgun (WGS) entry which is preliminary data.</text>
</comment>
<evidence type="ECO:0000256" key="2">
    <source>
        <dbReference type="ARBA" id="ARBA00022555"/>
    </source>
</evidence>
<comment type="subcellular location">
    <subcellularLocation>
        <location evidence="7">Cytoplasm</location>
    </subcellularLocation>
</comment>
<dbReference type="EMBL" id="DVJQ01000049">
    <property type="protein sequence ID" value="HIS74539.1"/>
    <property type="molecule type" value="Genomic_DNA"/>
</dbReference>
<gene>
    <name evidence="7" type="primary">pth</name>
    <name evidence="10" type="ORF">IAA86_05930</name>
</gene>
<dbReference type="InterPro" id="IPR001328">
    <property type="entry name" value="Pept_tRNA_hydro"/>
</dbReference>
<dbReference type="NCBIfam" id="TIGR00447">
    <property type="entry name" value="pth"/>
    <property type="match status" value="1"/>
</dbReference>
<dbReference type="HAMAP" id="MF_00083">
    <property type="entry name" value="Pept_tRNA_hydro_bact"/>
    <property type="match status" value="1"/>
</dbReference>
<organism evidence="10 11">
    <name type="scientific">Candidatus Galligastranaerophilus intestinavium</name>
    <dbReference type="NCBI Taxonomy" id="2840836"/>
    <lineage>
        <taxon>Bacteria</taxon>
        <taxon>Candidatus Galligastranaerophilus</taxon>
    </lineage>
</organism>
<dbReference type="SUPFAM" id="SSF53178">
    <property type="entry name" value="Peptidyl-tRNA hydrolase-like"/>
    <property type="match status" value="1"/>
</dbReference>
<dbReference type="InterPro" id="IPR036416">
    <property type="entry name" value="Pept_tRNA_hydro_sf"/>
</dbReference>
<name>A0A9D1FIV9_9BACT</name>
<sequence length="184" mass="20866">MKAVIGLGNPEVKYAKTRHNIGFMVIDKLLEKNNVTLSEKFQSFFGKKGDVLYLLPKTYMNLSGRAVVELMNFYKLGIRDFIVICDDFTLELGTLRFRKNGSDGGHNGLKSIINLVGSSDFDRLKVGIGPLVENMPVENFVLGNFRQDEIQTLDKIIQIAAESIEEYLKTDIQNVQNKYNKKHC</sequence>
<comment type="subunit">
    <text evidence="7">Monomer.</text>
</comment>
<dbReference type="GO" id="GO:0000049">
    <property type="term" value="F:tRNA binding"/>
    <property type="evidence" value="ECO:0007669"/>
    <property type="project" value="UniProtKB-UniRule"/>
</dbReference>
<evidence type="ECO:0000256" key="1">
    <source>
        <dbReference type="ARBA" id="ARBA00013260"/>
    </source>
</evidence>
<evidence type="ECO:0000256" key="6">
    <source>
        <dbReference type="ARBA" id="ARBA00050038"/>
    </source>
</evidence>
<dbReference type="GO" id="GO:0005737">
    <property type="term" value="C:cytoplasm"/>
    <property type="evidence" value="ECO:0007669"/>
    <property type="project" value="UniProtKB-SubCell"/>
</dbReference>
<evidence type="ECO:0000256" key="3">
    <source>
        <dbReference type="ARBA" id="ARBA00022801"/>
    </source>
</evidence>
<reference evidence="10" key="1">
    <citation type="submission" date="2020-10" db="EMBL/GenBank/DDBJ databases">
        <authorList>
            <person name="Gilroy R."/>
        </authorList>
    </citation>
    <scope>NUCLEOTIDE SEQUENCE</scope>
    <source>
        <strain evidence="10">CHK152-2871</strain>
    </source>
</reference>
<dbReference type="PROSITE" id="PS01196">
    <property type="entry name" value="PEPT_TRNA_HYDROL_2"/>
    <property type="match status" value="1"/>
</dbReference>
<dbReference type="Pfam" id="PF01195">
    <property type="entry name" value="Pept_tRNA_hydro"/>
    <property type="match status" value="1"/>
</dbReference>
<feature type="binding site" evidence="7">
    <location>
        <position position="61"/>
    </location>
    <ligand>
        <name>tRNA</name>
        <dbReference type="ChEBI" id="CHEBI:17843"/>
    </ligand>
</feature>
<accession>A0A9D1FIV9</accession>
<dbReference type="FunFam" id="3.40.50.1470:FF:000001">
    <property type="entry name" value="Peptidyl-tRNA hydrolase"/>
    <property type="match status" value="1"/>
</dbReference>
<feature type="binding site" evidence="7">
    <location>
        <position position="107"/>
    </location>
    <ligand>
        <name>tRNA</name>
        <dbReference type="ChEBI" id="CHEBI:17843"/>
    </ligand>
</feature>
<comment type="function">
    <text evidence="7">Hydrolyzes ribosome-free peptidyl-tRNAs (with 1 or more amino acids incorporated), which drop off the ribosome during protein synthesis, or as a result of ribosome stalling.</text>
</comment>
<evidence type="ECO:0000256" key="8">
    <source>
        <dbReference type="RuleBase" id="RU000673"/>
    </source>
</evidence>
<keyword evidence="7" id="KW-0963">Cytoplasm</keyword>
<dbReference type="PANTHER" id="PTHR17224">
    <property type="entry name" value="PEPTIDYL-TRNA HYDROLASE"/>
    <property type="match status" value="1"/>
</dbReference>
<keyword evidence="3 7" id="KW-0378">Hydrolase</keyword>
<evidence type="ECO:0000256" key="5">
    <source>
        <dbReference type="ARBA" id="ARBA00038063"/>
    </source>
</evidence>
<evidence type="ECO:0000256" key="9">
    <source>
        <dbReference type="RuleBase" id="RU004320"/>
    </source>
</evidence>
<keyword evidence="4 7" id="KW-0694">RNA-binding</keyword>
<dbReference type="Proteomes" id="UP000886865">
    <property type="component" value="Unassembled WGS sequence"/>
</dbReference>
<proteinExistence type="inferred from homology"/>
<dbReference type="PROSITE" id="PS01195">
    <property type="entry name" value="PEPT_TRNA_HYDROL_1"/>
    <property type="match status" value="1"/>
</dbReference>
<feature type="binding site" evidence="7">
    <location>
        <position position="59"/>
    </location>
    <ligand>
        <name>tRNA</name>
        <dbReference type="ChEBI" id="CHEBI:17843"/>
    </ligand>
</feature>
<dbReference type="AlphaFoldDB" id="A0A9D1FIV9"/>
<dbReference type="PANTHER" id="PTHR17224:SF1">
    <property type="entry name" value="PEPTIDYL-TRNA HYDROLASE"/>
    <property type="match status" value="1"/>
</dbReference>
<dbReference type="GO" id="GO:0004045">
    <property type="term" value="F:peptidyl-tRNA hydrolase activity"/>
    <property type="evidence" value="ECO:0007669"/>
    <property type="project" value="UniProtKB-UniRule"/>
</dbReference>
<feature type="active site" description="Proton acceptor" evidence="7">
    <location>
        <position position="19"/>
    </location>
</feature>
<evidence type="ECO:0000256" key="7">
    <source>
        <dbReference type="HAMAP-Rule" id="MF_00083"/>
    </source>
</evidence>
<dbReference type="GO" id="GO:0072344">
    <property type="term" value="P:rescue of stalled ribosome"/>
    <property type="evidence" value="ECO:0007669"/>
    <property type="project" value="UniProtKB-UniRule"/>
</dbReference>
<comment type="function">
    <text evidence="7">Catalyzes the release of premature peptidyl moieties from peptidyl-tRNA molecules trapped in stalled 50S ribosomal subunits, and thus maintains levels of free tRNAs and 50S ribosomes.</text>
</comment>
<dbReference type="EC" id="3.1.1.29" evidence="1 7"/>
<evidence type="ECO:0000313" key="11">
    <source>
        <dbReference type="Proteomes" id="UP000886865"/>
    </source>
</evidence>
<evidence type="ECO:0000313" key="10">
    <source>
        <dbReference type="EMBL" id="HIS74539.1"/>
    </source>
</evidence>
<dbReference type="GO" id="GO:0006515">
    <property type="term" value="P:protein quality control for misfolded or incompletely synthesized proteins"/>
    <property type="evidence" value="ECO:0007669"/>
    <property type="project" value="UniProtKB-UniRule"/>
</dbReference>
<keyword evidence="2 7" id="KW-0820">tRNA-binding</keyword>
<comment type="catalytic activity">
    <reaction evidence="7 8">
        <text>an N-acyl-L-alpha-aminoacyl-tRNA + H2O = an N-acyl-L-amino acid + a tRNA + H(+)</text>
        <dbReference type="Rhea" id="RHEA:54448"/>
        <dbReference type="Rhea" id="RHEA-COMP:10123"/>
        <dbReference type="Rhea" id="RHEA-COMP:13883"/>
        <dbReference type="ChEBI" id="CHEBI:15377"/>
        <dbReference type="ChEBI" id="CHEBI:15378"/>
        <dbReference type="ChEBI" id="CHEBI:59874"/>
        <dbReference type="ChEBI" id="CHEBI:78442"/>
        <dbReference type="ChEBI" id="CHEBI:138191"/>
        <dbReference type="EC" id="3.1.1.29"/>
    </reaction>
</comment>
<feature type="site" description="Discriminates between blocked and unblocked aminoacyl-tRNA" evidence="7">
    <location>
        <position position="9"/>
    </location>
</feature>
<dbReference type="CDD" id="cd00462">
    <property type="entry name" value="PTH"/>
    <property type="match status" value="1"/>
</dbReference>
<dbReference type="InterPro" id="IPR018171">
    <property type="entry name" value="Pept_tRNA_hydro_CS"/>
</dbReference>
<comment type="similarity">
    <text evidence="5 7 9">Belongs to the PTH family.</text>
</comment>
<feature type="site" description="Stabilizes the basic form of H active site to accept a proton" evidence="7">
    <location>
        <position position="86"/>
    </location>
</feature>
<protein>
    <recommendedName>
        <fullName evidence="6 7">Peptidyl-tRNA hydrolase</fullName>
        <shortName evidence="7">Pth</shortName>
        <ecNumber evidence="1 7">3.1.1.29</ecNumber>
    </recommendedName>
</protein>
<dbReference type="Gene3D" id="3.40.50.1470">
    <property type="entry name" value="Peptidyl-tRNA hydrolase"/>
    <property type="match status" value="1"/>
</dbReference>
<reference evidence="10" key="2">
    <citation type="journal article" date="2021" name="PeerJ">
        <title>Extensive microbial diversity within the chicken gut microbiome revealed by metagenomics and culture.</title>
        <authorList>
            <person name="Gilroy R."/>
            <person name="Ravi A."/>
            <person name="Getino M."/>
            <person name="Pursley I."/>
            <person name="Horton D.L."/>
            <person name="Alikhan N.F."/>
            <person name="Baker D."/>
            <person name="Gharbi K."/>
            <person name="Hall N."/>
            <person name="Watson M."/>
            <person name="Adriaenssens E.M."/>
            <person name="Foster-Nyarko E."/>
            <person name="Jarju S."/>
            <person name="Secka A."/>
            <person name="Antonio M."/>
            <person name="Oren A."/>
            <person name="Chaudhuri R.R."/>
            <person name="La Ragione R."/>
            <person name="Hildebrand F."/>
            <person name="Pallen M.J."/>
        </authorList>
    </citation>
    <scope>NUCLEOTIDE SEQUENCE</scope>
    <source>
        <strain evidence="10">CHK152-2871</strain>
    </source>
</reference>